<evidence type="ECO:0000259" key="1">
    <source>
        <dbReference type="Pfam" id="PF00905"/>
    </source>
</evidence>
<proteinExistence type="predicted"/>
<dbReference type="AlphaFoldDB" id="A0A3N0DJC9"/>
<dbReference type="InterPro" id="IPR054120">
    <property type="entry name" value="PBPA_dimer"/>
</dbReference>
<accession>A0A3N0DJC9</accession>
<dbReference type="RefSeq" id="WP_123235528.1">
    <property type="nucleotide sequence ID" value="NZ_RJSG01000006.1"/>
</dbReference>
<feature type="domain" description="Penicillin binding protein A dimerisation" evidence="2">
    <location>
        <begin position="55"/>
        <end position="137"/>
    </location>
</feature>
<dbReference type="EMBL" id="RJSG01000006">
    <property type="protein sequence ID" value="RNL75343.1"/>
    <property type="molecule type" value="Genomic_DNA"/>
</dbReference>
<evidence type="ECO:0000313" key="3">
    <source>
        <dbReference type="EMBL" id="RNL75343.1"/>
    </source>
</evidence>
<dbReference type="PANTHER" id="PTHR30627:SF24">
    <property type="entry name" value="PENICILLIN-BINDING PROTEIN 4B"/>
    <property type="match status" value="1"/>
</dbReference>
<dbReference type="Pfam" id="PF00905">
    <property type="entry name" value="Transpeptidase"/>
    <property type="match status" value="1"/>
</dbReference>
<organism evidence="3 4">
    <name type="scientific">Nocardioides marmorisolisilvae</name>
    <dbReference type="NCBI Taxonomy" id="1542737"/>
    <lineage>
        <taxon>Bacteria</taxon>
        <taxon>Bacillati</taxon>
        <taxon>Actinomycetota</taxon>
        <taxon>Actinomycetes</taxon>
        <taxon>Propionibacteriales</taxon>
        <taxon>Nocardioidaceae</taxon>
        <taxon>Nocardioides</taxon>
    </lineage>
</organism>
<dbReference type="GO" id="GO:0008658">
    <property type="term" value="F:penicillin binding"/>
    <property type="evidence" value="ECO:0007669"/>
    <property type="project" value="InterPro"/>
</dbReference>
<evidence type="ECO:0000313" key="4">
    <source>
        <dbReference type="Proteomes" id="UP000277094"/>
    </source>
</evidence>
<dbReference type="PANTHER" id="PTHR30627">
    <property type="entry name" value="PEPTIDOGLYCAN D,D-TRANSPEPTIDASE"/>
    <property type="match status" value="1"/>
</dbReference>
<dbReference type="InterPro" id="IPR001460">
    <property type="entry name" value="PCN-bd_Tpept"/>
</dbReference>
<evidence type="ECO:0000259" key="2">
    <source>
        <dbReference type="Pfam" id="PF21922"/>
    </source>
</evidence>
<sequence>MNRPIRNVAIAVMVLFLALMINATYLQYLQADNLTSLSKHPDNNRVKDAAFSEPRGKILVGNRAIALSRKSDDRYDFLRVYPDGAEYAHISGYFARNLNLGGIESSQNDVLTGDAPNLFVNRVIDLLGNETPQGGNVSLTLNAKAQKAAYDGLRALGTQVRGAVVAIEPATGRVLAMVSSPSFSPNRLATHAHNFTSAGHYYQKLIDDPLSPLNNRAIEERLPPGSTFKLVTAAAALSSGKYTPSTMVDGGASLDLPLTSKNLVNESRGGCGGAKITLTRALDVSCNVAFGSVGLKLGPDALIKQAEKFGWGQAPFKDLDDPLTRMAVSVMQARDKDGNPVPIDKPQTAFTAIGQSNVAATPMQMAMVASAIANNGRLMKPYLVDEIRSADLDVIKTTKPEALNPEAVSPSVARQLTQMMVSVVDNGTGVNAQIPGIKVAGKTGTAQSAPSRPPYAWFVSFAPADDARIAVAVLIQDAGVDRNAISGNGLAAPIAKRVIEAVLNP</sequence>
<keyword evidence="4" id="KW-1185">Reference proteome</keyword>
<reference evidence="3 4" key="1">
    <citation type="submission" date="2018-11" db="EMBL/GenBank/DDBJ databases">
        <authorList>
            <person name="Li F."/>
        </authorList>
    </citation>
    <scope>NUCLEOTIDE SEQUENCE [LARGE SCALE GENOMIC DNA]</scope>
    <source>
        <strain evidence="3 4">KIS18-7</strain>
    </source>
</reference>
<comment type="caution">
    <text evidence="3">The sequence shown here is derived from an EMBL/GenBank/DDBJ whole genome shotgun (WGS) entry which is preliminary data.</text>
</comment>
<dbReference type="GO" id="GO:0005886">
    <property type="term" value="C:plasma membrane"/>
    <property type="evidence" value="ECO:0007669"/>
    <property type="project" value="TreeGrafter"/>
</dbReference>
<dbReference type="InterPro" id="IPR050515">
    <property type="entry name" value="Beta-lactam/transpept"/>
</dbReference>
<dbReference type="Gene3D" id="3.90.1310.10">
    <property type="entry name" value="Penicillin-binding protein 2a (Domain 2)"/>
    <property type="match status" value="1"/>
</dbReference>
<dbReference type="Gene3D" id="3.40.710.10">
    <property type="entry name" value="DD-peptidase/beta-lactamase superfamily"/>
    <property type="match status" value="1"/>
</dbReference>
<protein>
    <submittedName>
        <fullName evidence="3">Penicillin-binding protein 2</fullName>
    </submittedName>
</protein>
<name>A0A3N0DJC9_9ACTN</name>
<dbReference type="InterPro" id="IPR012338">
    <property type="entry name" value="Beta-lactam/transpept-like"/>
</dbReference>
<dbReference type="Proteomes" id="UP000277094">
    <property type="component" value="Unassembled WGS sequence"/>
</dbReference>
<dbReference type="GO" id="GO:0071972">
    <property type="term" value="F:peptidoglycan L,D-transpeptidase activity"/>
    <property type="evidence" value="ECO:0007669"/>
    <property type="project" value="TreeGrafter"/>
</dbReference>
<dbReference type="OrthoDB" id="9766847at2"/>
<feature type="domain" description="Penicillin-binding protein transpeptidase" evidence="1">
    <location>
        <begin position="162"/>
        <end position="500"/>
    </location>
</feature>
<gene>
    <name evidence="3" type="ORF">EFL95_18130</name>
</gene>
<dbReference type="Pfam" id="PF21922">
    <property type="entry name" value="PBP_dimer_2"/>
    <property type="match status" value="1"/>
</dbReference>
<dbReference type="SUPFAM" id="SSF56601">
    <property type="entry name" value="beta-lactamase/transpeptidase-like"/>
    <property type="match status" value="1"/>
</dbReference>
<dbReference type="GO" id="GO:0071555">
    <property type="term" value="P:cell wall organization"/>
    <property type="evidence" value="ECO:0007669"/>
    <property type="project" value="TreeGrafter"/>
</dbReference>